<proteinExistence type="predicted"/>
<organism evidence="1 2">
    <name type="scientific">Scytonema hofmannii PCC 7110</name>
    <dbReference type="NCBI Taxonomy" id="128403"/>
    <lineage>
        <taxon>Bacteria</taxon>
        <taxon>Bacillati</taxon>
        <taxon>Cyanobacteriota</taxon>
        <taxon>Cyanophyceae</taxon>
        <taxon>Nostocales</taxon>
        <taxon>Scytonemataceae</taxon>
        <taxon>Scytonema</taxon>
    </lineage>
</organism>
<reference evidence="1 2" key="1">
    <citation type="journal article" date="2013" name="Genome Biol. Evol.">
        <title>Genomes of Stigonematalean cyanobacteria (subsection V) and the evolution of oxygenic photosynthesis from prokaryotes to plastids.</title>
        <authorList>
            <person name="Dagan T."/>
            <person name="Roettger M."/>
            <person name="Stucken K."/>
            <person name="Landan G."/>
            <person name="Koch R."/>
            <person name="Major P."/>
            <person name="Gould S.B."/>
            <person name="Goremykin V.V."/>
            <person name="Rippka R."/>
            <person name="Tandeau de Marsac N."/>
            <person name="Gugger M."/>
            <person name="Lockhart P.J."/>
            <person name="Allen J.F."/>
            <person name="Brune I."/>
            <person name="Maus I."/>
            <person name="Puhler A."/>
            <person name="Martin W.F."/>
        </authorList>
    </citation>
    <scope>NUCLEOTIDE SEQUENCE [LARGE SCALE GENOMIC DNA]</scope>
    <source>
        <strain evidence="1 2">PCC 7110</strain>
    </source>
</reference>
<keyword evidence="2" id="KW-1185">Reference proteome</keyword>
<accession>A0A139X354</accession>
<dbReference type="AlphaFoldDB" id="A0A139X354"/>
<name>A0A139X354_9CYAN</name>
<dbReference type="EMBL" id="ANNX02000036">
    <property type="protein sequence ID" value="KYC39137.1"/>
    <property type="molecule type" value="Genomic_DNA"/>
</dbReference>
<evidence type="ECO:0000313" key="2">
    <source>
        <dbReference type="Proteomes" id="UP000076925"/>
    </source>
</evidence>
<sequence length="340" mass="36829">MVIGGVVLAISIFLQVIDWKIDYTATMGQLFRENILASTIFHAPTANRLVLPQGSCIKSTCSGGNCSYYYFSDSLSSGTEVDNFNVTGLTPGKKFTARIDNDIPGNRCNPNTYLTAYNNSDDNSSRLGNGFASALRGTVSGDGSINLDVRTANGGARGEDRGSYELHIEVYDESEPPPDDFIIVGGSGGGGFGSETSGRTQNDPVLPGAMEQDGWQVFRNVPGCRWYDPTTSDGFEFQALDDTLFTEILDFPDLGDNQFNVSVGDTVVGSYSPGQNLDFVSLFGQGVSNFKITGINSKGPTEETAFPIQLAFNDRIGSFKMRSFSETFLDKTFKFVFILL</sequence>
<dbReference type="Gene3D" id="2.60.120.380">
    <property type="match status" value="1"/>
</dbReference>
<evidence type="ECO:0000313" key="1">
    <source>
        <dbReference type="EMBL" id="KYC39137.1"/>
    </source>
</evidence>
<protein>
    <submittedName>
        <fullName evidence="1">Uncharacterized protein</fullName>
    </submittedName>
</protein>
<comment type="caution">
    <text evidence="1">The sequence shown here is derived from an EMBL/GenBank/DDBJ whole genome shotgun (WGS) entry which is preliminary data.</text>
</comment>
<dbReference type="Proteomes" id="UP000076925">
    <property type="component" value="Unassembled WGS sequence"/>
</dbReference>
<dbReference type="RefSeq" id="WP_017743437.1">
    <property type="nucleotide sequence ID" value="NZ_KQ976354.1"/>
</dbReference>
<gene>
    <name evidence="1" type="ORF">WA1_34790</name>
</gene>